<keyword evidence="1" id="KW-0812">Transmembrane</keyword>
<dbReference type="RefSeq" id="WP_345345646.1">
    <property type="nucleotide sequence ID" value="NZ_BAABFB010000044.1"/>
</dbReference>
<keyword evidence="3" id="KW-1185">Reference proteome</keyword>
<dbReference type="Proteomes" id="UP001501183">
    <property type="component" value="Unassembled WGS sequence"/>
</dbReference>
<dbReference type="EMBL" id="BAABFB010000044">
    <property type="protein sequence ID" value="GAA4480454.1"/>
    <property type="molecule type" value="Genomic_DNA"/>
</dbReference>
<keyword evidence="1" id="KW-1133">Transmembrane helix</keyword>
<gene>
    <name evidence="2" type="ORF">GCM10023094_27000</name>
</gene>
<evidence type="ECO:0000313" key="3">
    <source>
        <dbReference type="Proteomes" id="UP001501183"/>
    </source>
</evidence>
<keyword evidence="1" id="KW-0472">Membrane</keyword>
<comment type="caution">
    <text evidence="2">The sequence shown here is derived from an EMBL/GenBank/DDBJ whole genome shotgun (WGS) entry which is preliminary data.</text>
</comment>
<name>A0ABP8P1X9_9NOCA</name>
<organism evidence="2 3">
    <name type="scientific">Rhodococcus olei</name>
    <dbReference type="NCBI Taxonomy" id="2161675"/>
    <lineage>
        <taxon>Bacteria</taxon>
        <taxon>Bacillati</taxon>
        <taxon>Actinomycetota</taxon>
        <taxon>Actinomycetes</taxon>
        <taxon>Mycobacteriales</taxon>
        <taxon>Nocardiaceae</taxon>
        <taxon>Rhodococcus</taxon>
    </lineage>
</organism>
<reference evidence="3" key="1">
    <citation type="journal article" date="2019" name="Int. J. Syst. Evol. Microbiol.">
        <title>The Global Catalogue of Microorganisms (GCM) 10K type strain sequencing project: providing services to taxonomists for standard genome sequencing and annotation.</title>
        <authorList>
            <consortium name="The Broad Institute Genomics Platform"/>
            <consortium name="The Broad Institute Genome Sequencing Center for Infectious Disease"/>
            <person name="Wu L."/>
            <person name="Ma J."/>
        </authorList>
    </citation>
    <scope>NUCLEOTIDE SEQUENCE [LARGE SCALE GENOMIC DNA]</scope>
    <source>
        <strain evidence="3">JCM 32206</strain>
    </source>
</reference>
<feature type="transmembrane region" description="Helical" evidence="1">
    <location>
        <begin position="31"/>
        <end position="64"/>
    </location>
</feature>
<evidence type="ECO:0000313" key="2">
    <source>
        <dbReference type="EMBL" id="GAA4480454.1"/>
    </source>
</evidence>
<evidence type="ECO:0000256" key="1">
    <source>
        <dbReference type="SAM" id="Phobius"/>
    </source>
</evidence>
<protein>
    <submittedName>
        <fullName evidence="2">Uncharacterized protein</fullName>
    </submittedName>
</protein>
<sequence length="74" mass="8166">MTTAGHLHTRHTHGTVDIAGTAWPLYKLEALVVGLLVFLTLLIVTQTLQPAVLAAAAATVIVWWARRLHWNTTR</sequence>
<proteinExistence type="predicted"/>
<accession>A0ABP8P1X9</accession>